<dbReference type="PRINTS" id="PR01415">
    <property type="entry name" value="ANKYRIN"/>
</dbReference>
<dbReference type="InterPro" id="IPR002110">
    <property type="entry name" value="Ankyrin_rpt"/>
</dbReference>
<proteinExistence type="predicted"/>
<sequence>MLTCLLNKCNLGDAGVQTPCQRCNEKGLQSECTGLELTEKAQARKRKLAATDIDNDKTCEYLPLEVFWLERLIKYSKSALTIHWETWDLLDREYYEPPKVVEVLKQIEENRALVGSRVKTCANTPSLANSLDFLSKFSNTYYSWDTEREVKLGFQPHWFIGETETTFPKPRPHQQANLALHALRVQESRLLQDSSLLSEESELSAYAQKYSEVMHYLRTIAKCTMPPLPWTHNLLSLIEVRQQRRLLISKFPAIEEKDMFGRSLLHLALDLGVGDDAVHLLSSAANEPDAWGRLPLHIASFTGCIDLTTRLIYDQTEIQMEDNCGLQPLHYASAAGHVDIVNLLISKAEIDPEDSHGRTPLIYGVMNGHIATASVLLENGADIESYEWSWTPLLYAINGGRVGIVDLLLRKGADVEPMMETETFMSHPLRRKHLGVIELLLERGAVEEIRRFSDENLLLWAANKGHHRLIRQLIFHKEFQTPISTNGITALSYASEEGNHEIVVELLENGVDPNERCNGRELPLSYAVARGHVSVTKELLKHDANPNAKSGIDMDGQMILVNAFELRNPDIIDHLVVWGADVSANGSRG</sequence>
<evidence type="ECO:0000256" key="1">
    <source>
        <dbReference type="ARBA" id="ARBA00022737"/>
    </source>
</evidence>
<keyword evidence="2 3" id="KW-0040">ANK repeat</keyword>
<dbReference type="EMBL" id="SRMI01000012">
    <property type="protein sequence ID" value="TVY60451.1"/>
    <property type="molecule type" value="Genomic_DNA"/>
</dbReference>
<dbReference type="PANTHER" id="PTHR24171">
    <property type="entry name" value="ANKYRIN REPEAT DOMAIN-CONTAINING PROTEIN 39-RELATED"/>
    <property type="match status" value="1"/>
</dbReference>
<dbReference type="PROSITE" id="PS50088">
    <property type="entry name" value="ANK_REPEAT"/>
    <property type="match status" value="5"/>
</dbReference>
<accession>A0A559KM43</accession>
<feature type="repeat" description="ANK" evidence="3">
    <location>
        <begin position="388"/>
        <end position="420"/>
    </location>
</feature>
<reference evidence="4 5" key="1">
    <citation type="journal article" date="2019" name="Microbiol. Resour. Announc.">
        <title>High-quality draft genome sequence of Fusarium oxysporum f. sp. cubense strain 160527, a causal agent of Panama disease.</title>
        <authorList>
            <person name="Asai S."/>
            <person name="Ayukawa Y."/>
            <person name="Gan P."/>
            <person name="Masuda S."/>
            <person name="Komatsu K."/>
            <person name="Shirasu K."/>
            <person name="Arie T."/>
        </authorList>
    </citation>
    <scope>NUCLEOTIDE SEQUENCE [LARGE SCALE GENOMIC DNA]</scope>
    <source>
        <strain evidence="4 5">160527</strain>
    </source>
</reference>
<dbReference type="SMART" id="SM00248">
    <property type="entry name" value="ANK"/>
    <property type="match status" value="8"/>
</dbReference>
<evidence type="ECO:0000256" key="3">
    <source>
        <dbReference type="PROSITE-ProRule" id="PRU00023"/>
    </source>
</evidence>
<dbReference type="Proteomes" id="UP000320707">
    <property type="component" value="Unassembled WGS sequence"/>
</dbReference>
<dbReference type="PROSITE" id="PS50297">
    <property type="entry name" value="ANK_REP_REGION"/>
    <property type="match status" value="4"/>
</dbReference>
<feature type="repeat" description="ANK" evidence="3">
    <location>
        <begin position="356"/>
        <end position="388"/>
    </location>
</feature>
<dbReference type="InterPro" id="IPR036770">
    <property type="entry name" value="Ankyrin_rpt-contain_sf"/>
</dbReference>
<dbReference type="PANTHER" id="PTHR24171:SF9">
    <property type="entry name" value="ANKYRIN REPEAT DOMAIN-CONTAINING PROTEIN 39"/>
    <property type="match status" value="1"/>
</dbReference>
<feature type="repeat" description="ANK" evidence="3">
    <location>
        <begin position="324"/>
        <end position="347"/>
    </location>
</feature>
<comment type="caution">
    <text evidence="4">The sequence shown here is derived from an EMBL/GenBank/DDBJ whole genome shotgun (WGS) entry which is preliminary data.</text>
</comment>
<dbReference type="Gene3D" id="1.25.40.20">
    <property type="entry name" value="Ankyrin repeat-containing domain"/>
    <property type="match status" value="2"/>
</dbReference>
<dbReference type="SUPFAM" id="SSF48403">
    <property type="entry name" value="Ankyrin repeat"/>
    <property type="match status" value="1"/>
</dbReference>
<keyword evidence="1" id="KW-0677">Repeat</keyword>
<protein>
    <submittedName>
        <fullName evidence="4">Putative ankyrin repeat protein</fullName>
    </submittedName>
</protein>
<name>A0A559KM43_FUSOC</name>
<organism evidence="4 5">
    <name type="scientific">Fusarium oxysporum f. sp. cubense</name>
    <dbReference type="NCBI Taxonomy" id="61366"/>
    <lineage>
        <taxon>Eukaryota</taxon>
        <taxon>Fungi</taxon>
        <taxon>Dikarya</taxon>
        <taxon>Ascomycota</taxon>
        <taxon>Pezizomycotina</taxon>
        <taxon>Sordariomycetes</taxon>
        <taxon>Hypocreomycetidae</taxon>
        <taxon>Hypocreales</taxon>
        <taxon>Nectriaceae</taxon>
        <taxon>Fusarium</taxon>
        <taxon>Fusarium oxysporum species complex</taxon>
    </lineage>
</organism>
<dbReference type="Pfam" id="PF12796">
    <property type="entry name" value="Ank_2"/>
    <property type="match status" value="2"/>
</dbReference>
<feature type="repeat" description="ANK" evidence="3">
    <location>
        <begin position="519"/>
        <end position="551"/>
    </location>
</feature>
<evidence type="ECO:0000313" key="4">
    <source>
        <dbReference type="EMBL" id="TVY60451.1"/>
    </source>
</evidence>
<dbReference type="Pfam" id="PF00023">
    <property type="entry name" value="Ank"/>
    <property type="match status" value="2"/>
</dbReference>
<evidence type="ECO:0000256" key="2">
    <source>
        <dbReference type="ARBA" id="ARBA00023043"/>
    </source>
</evidence>
<evidence type="ECO:0000313" key="5">
    <source>
        <dbReference type="Proteomes" id="UP000320707"/>
    </source>
</evidence>
<gene>
    <name evidence="4" type="ORF">Focb16_v003268</name>
</gene>
<dbReference type="AlphaFoldDB" id="A0A559KM43"/>
<feature type="repeat" description="ANK" evidence="3">
    <location>
        <begin position="486"/>
        <end position="518"/>
    </location>
</feature>